<feature type="transmembrane region" description="Helical" evidence="7">
    <location>
        <begin position="62"/>
        <end position="81"/>
    </location>
</feature>
<feature type="transmembrane region" description="Helical" evidence="7">
    <location>
        <begin position="403"/>
        <end position="425"/>
    </location>
</feature>
<dbReference type="GO" id="GO:0022857">
    <property type="term" value="F:transmembrane transporter activity"/>
    <property type="evidence" value="ECO:0007669"/>
    <property type="project" value="InterPro"/>
</dbReference>
<comment type="subcellular location">
    <subcellularLocation>
        <location evidence="1">Membrane</location>
        <topology evidence="1">Multi-pass membrane protein</topology>
    </subcellularLocation>
</comment>
<feature type="domain" description="Major facilitator superfamily (MFS) profile" evidence="8">
    <location>
        <begin position="28"/>
        <end position="430"/>
    </location>
</feature>
<accession>A0A2J6WFN0</accession>
<feature type="transmembrane region" description="Helical" evidence="7">
    <location>
        <begin position="344"/>
        <end position="365"/>
    </location>
</feature>
<evidence type="ECO:0000256" key="6">
    <source>
        <dbReference type="ARBA" id="ARBA00023136"/>
    </source>
</evidence>
<reference evidence="9 10" key="1">
    <citation type="submission" date="2018-01" db="EMBL/GenBank/DDBJ databases">
        <title>Metagenomic assembled genomes from two thermal pools in the Uzon Caldera, Kamchatka, Russia.</title>
        <authorList>
            <person name="Wilkins L."/>
            <person name="Ettinger C."/>
        </authorList>
    </citation>
    <scope>NUCLEOTIDE SEQUENCE [LARGE SCALE GENOMIC DNA]</scope>
    <source>
        <strain evidence="9">ZAV-07</strain>
    </source>
</reference>
<dbReference type="GO" id="GO:0016020">
    <property type="term" value="C:membrane"/>
    <property type="evidence" value="ECO:0007669"/>
    <property type="project" value="UniProtKB-SubCell"/>
</dbReference>
<keyword evidence="4 7" id="KW-0812">Transmembrane</keyword>
<evidence type="ECO:0000313" key="9">
    <source>
        <dbReference type="EMBL" id="PMP68599.1"/>
    </source>
</evidence>
<evidence type="ECO:0000256" key="7">
    <source>
        <dbReference type="SAM" id="Phobius"/>
    </source>
</evidence>
<feature type="transmembrane region" description="Helical" evidence="7">
    <location>
        <begin position="377"/>
        <end position="397"/>
    </location>
</feature>
<dbReference type="PANTHER" id="PTHR23511">
    <property type="entry name" value="SYNAPTIC VESICLE GLYCOPROTEIN 2"/>
    <property type="match status" value="1"/>
</dbReference>
<feature type="transmembrane region" description="Helical" evidence="7">
    <location>
        <begin position="28"/>
        <end position="50"/>
    </location>
</feature>
<gene>
    <name evidence="9" type="ORF">C0189_00825</name>
</gene>
<feature type="transmembrane region" description="Helical" evidence="7">
    <location>
        <begin position="321"/>
        <end position="338"/>
    </location>
</feature>
<dbReference type="InterPro" id="IPR036259">
    <property type="entry name" value="MFS_trans_sf"/>
</dbReference>
<dbReference type="SUPFAM" id="SSF103473">
    <property type="entry name" value="MFS general substrate transporter"/>
    <property type="match status" value="1"/>
</dbReference>
<dbReference type="EMBL" id="PNIL01000013">
    <property type="protein sequence ID" value="PMP68599.1"/>
    <property type="molecule type" value="Genomic_DNA"/>
</dbReference>
<feature type="transmembrane region" description="Helical" evidence="7">
    <location>
        <begin position="93"/>
        <end position="111"/>
    </location>
</feature>
<keyword evidence="3" id="KW-0813">Transport</keyword>
<feature type="transmembrane region" description="Helical" evidence="7">
    <location>
        <begin position="250"/>
        <end position="271"/>
    </location>
</feature>
<dbReference type="Gene3D" id="1.20.1250.20">
    <property type="entry name" value="MFS general substrate transporter like domains"/>
    <property type="match status" value="1"/>
</dbReference>
<organism evidence="9 10">
    <name type="scientific">Caldisericum exile</name>
    <dbReference type="NCBI Taxonomy" id="693075"/>
    <lineage>
        <taxon>Bacteria</taxon>
        <taxon>Pseudomonadati</taxon>
        <taxon>Caldisericota/Cryosericota group</taxon>
        <taxon>Caldisericota</taxon>
        <taxon>Caldisericia</taxon>
        <taxon>Caldisericales</taxon>
        <taxon>Caldisericaceae</taxon>
        <taxon>Caldisericum</taxon>
    </lineage>
</organism>
<feature type="transmembrane region" description="Helical" evidence="7">
    <location>
        <begin position="117"/>
        <end position="140"/>
    </location>
</feature>
<dbReference type="Proteomes" id="UP000237040">
    <property type="component" value="Unassembled WGS sequence"/>
</dbReference>
<dbReference type="CDD" id="cd17316">
    <property type="entry name" value="MFS_SV2_like"/>
    <property type="match status" value="1"/>
</dbReference>
<protein>
    <submittedName>
        <fullName evidence="9">MFS transporter</fullName>
    </submittedName>
</protein>
<evidence type="ECO:0000259" key="8">
    <source>
        <dbReference type="PROSITE" id="PS50850"/>
    </source>
</evidence>
<evidence type="ECO:0000256" key="2">
    <source>
        <dbReference type="ARBA" id="ARBA00010992"/>
    </source>
</evidence>
<comment type="similarity">
    <text evidence="2">Belongs to the major facilitator superfamily. Sugar transporter (TC 2.A.1.1) family.</text>
</comment>
<evidence type="ECO:0000256" key="1">
    <source>
        <dbReference type="ARBA" id="ARBA00004141"/>
    </source>
</evidence>
<name>A0A2J6WFN0_9BACT</name>
<dbReference type="AlphaFoldDB" id="A0A2J6WFN0"/>
<evidence type="ECO:0000256" key="5">
    <source>
        <dbReference type="ARBA" id="ARBA00022989"/>
    </source>
</evidence>
<keyword evidence="6 7" id="KW-0472">Membrane</keyword>
<proteinExistence type="inferred from homology"/>
<keyword evidence="5 7" id="KW-1133">Transmembrane helix</keyword>
<dbReference type="InterPro" id="IPR005828">
    <property type="entry name" value="MFS_sugar_transport-like"/>
</dbReference>
<feature type="transmembrane region" description="Helical" evidence="7">
    <location>
        <begin position="180"/>
        <end position="199"/>
    </location>
</feature>
<dbReference type="PROSITE" id="PS50850">
    <property type="entry name" value="MFS"/>
    <property type="match status" value="1"/>
</dbReference>
<sequence length="435" mass="47698">MYNMAEVDRMDIEEFLEKRVSKSIQTKLVLIASTYWSFVAGGVMVLSLTLPKIAQTYGLQSTVASLIASFTFLGMLIGAIISGNIADIIGRKPLMGILVSIVSIFSALTGLKVNFSILLLIRFITGLGLGGLLPVVNAYLTEFLPKLVRGRLLVILEGSWAIGSIIIGIVAITIGKTNYSITYVVFLLGLLTLIFLKFIPESIKFLLKKGKIDEAKKNLKLLGIDYGGTLEITKEEVLQLPFLNLFREKYFPTTLMIFYVWFVISFSYYAFFTWLPKVISSLIGTEITKSINYTFTMLVMQLPGYLLGAYLIEAIGRKKSLFISLLGTSIMAFIFTTSKTPNQILINGSLLTIFCMSAWGIIYAYTPELYPTEFRATANGSAGALARVAGILAPIFISSQFKNLAFAISTLGVILVIGGMLVLIIGKETKGESIG</sequence>
<dbReference type="InterPro" id="IPR005829">
    <property type="entry name" value="Sugar_transporter_CS"/>
</dbReference>
<comment type="caution">
    <text evidence="9">The sequence shown here is derived from an EMBL/GenBank/DDBJ whole genome shotgun (WGS) entry which is preliminary data.</text>
</comment>
<dbReference type="PROSITE" id="PS00217">
    <property type="entry name" value="SUGAR_TRANSPORT_2"/>
    <property type="match status" value="1"/>
</dbReference>
<dbReference type="InterPro" id="IPR020846">
    <property type="entry name" value="MFS_dom"/>
</dbReference>
<evidence type="ECO:0000256" key="3">
    <source>
        <dbReference type="ARBA" id="ARBA00022448"/>
    </source>
</evidence>
<feature type="transmembrane region" description="Helical" evidence="7">
    <location>
        <begin position="291"/>
        <end position="312"/>
    </location>
</feature>
<dbReference type="PROSITE" id="PS00216">
    <property type="entry name" value="SUGAR_TRANSPORT_1"/>
    <property type="match status" value="1"/>
</dbReference>
<evidence type="ECO:0000313" key="10">
    <source>
        <dbReference type="Proteomes" id="UP000237040"/>
    </source>
</evidence>
<feature type="transmembrane region" description="Helical" evidence="7">
    <location>
        <begin position="152"/>
        <end position="174"/>
    </location>
</feature>
<dbReference type="Pfam" id="PF00083">
    <property type="entry name" value="Sugar_tr"/>
    <property type="match status" value="1"/>
</dbReference>
<evidence type="ECO:0000256" key="4">
    <source>
        <dbReference type="ARBA" id="ARBA00022692"/>
    </source>
</evidence>
<dbReference type="PANTHER" id="PTHR23511:SF34">
    <property type="entry name" value="SYNAPTIC VESICLE GLYCOPROTEIN 2"/>
    <property type="match status" value="1"/>
</dbReference>